<keyword evidence="3" id="KW-1185">Reference proteome</keyword>
<dbReference type="InterPro" id="IPR009492">
    <property type="entry name" value="TniQ"/>
</dbReference>
<gene>
    <name evidence="2" type="ORF">CAL28_03000</name>
</gene>
<dbReference type="EMBL" id="NEVS01000001">
    <property type="protein sequence ID" value="OZI66706.1"/>
    <property type="molecule type" value="Genomic_DNA"/>
</dbReference>
<evidence type="ECO:0000259" key="1">
    <source>
        <dbReference type="Pfam" id="PF06527"/>
    </source>
</evidence>
<accession>A0A261UXT3</accession>
<dbReference type="AlphaFoldDB" id="A0A261UXT3"/>
<feature type="domain" description="TniQ" evidence="1">
    <location>
        <begin position="16"/>
        <end position="139"/>
    </location>
</feature>
<evidence type="ECO:0000313" key="2">
    <source>
        <dbReference type="EMBL" id="OZI66706.1"/>
    </source>
</evidence>
<organism evidence="2 3">
    <name type="scientific">Bordetella genomosp. 11</name>
    <dbReference type="NCBI Taxonomy" id="1416808"/>
    <lineage>
        <taxon>Bacteria</taxon>
        <taxon>Pseudomonadati</taxon>
        <taxon>Pseudomonadota</taxon>
        <taxon>Betaproteobacteria</taxon>
        <taxon>Burkholderiales</taxon>
        <taxon>Alcaligenaceae</taxon>
        <taxon>Bordetella</taxon>
    </lineage>
</organism>
<evidence type="ECO:0000313" key="3">
    <source>
        <dbReference type="Proteomes" id="UP000215767"/>
    </source>
</evidence>
<name>A0A261UXT3_9BORD</name>
<dbReference type="Proteomes" id="UP000215767">
    <property type="component" value="Unassembled WGS sequence"/>
</dbReference>
<proteinExistence type="predicted"/>
<protein>
    <recommendedName>
        <fullName evidence="1">TniQ domain-containing protein</fullName>
    </recommendedName>
</protein>
<dbReference type="OrthoDB" id="9036115at2"/>
<dbReference type="Pfam" id="PF06527">
    <property type="entry name" value="TniQ"/>
    <property type="match status" value="1"/>
</dbReference>
<comment type="caution">
    <text evidence="2">The sequence shown here is derived from an EMBL/GenBank/DDBJ whole genome shotgun (WGS) entry which is preliminary data.</text>
</comment>
<sequence>MRRRVSEPGLLYHVLDPNIDEAPTSWIMRIAGSHGVSVRELLGRMNIRRERDLDVAFRSRTVERLAKGVTLPRQRLSNISQFFQLFRRDRWASAWLRNTEDGKGAVGYCPQCLAVDECPYWRAVWRFKYWVVCPAHGRRILDECPHCSAQVTMHAYLQRVQRSTWQPLCTVCMKCGSSLIQAAKQPSWASPLVGDLVSLQMAVTSSLLHGGLHVAGIGRQVPLCFLPGMLMAGVSYGTESQVRLDPRLVDDLLSAMRHAVRTGAEGIYPRRRQSISARDGPVWMGSAATLAELALYARFISPSELAFAGVAVGRGLSEGEADPLRTFSLSTLAATMITVARSGGRTS</sequence>
<reference evidence="3" key="1">
    <citation type="submission" date="2017-05" db="EMBL/GenBank/DDBJ databases">
        <title>Complete and WGS of Bordetella genogroups.</title>
        <authorList>
            <person name="Spilker T."/>
            <person name="Lipuma J."/>
        </authorList>
    </citation>
    <scope>NUCLEOTIDE SEQUENCE [LARGE SCALE GENOMIC DNA]</scope>
    <source>
        <strain evidence="3">AU8856</strain>
    </source>
</reference>
<dbReference type="RefSeq" id="WP_094839908.1">
    <property type="nucleotide sequence ID" value="NZ_NEVS01000001.1"/>
</dbReference>